<organism evidence="4 5">
    <name type="scientific">Rhizoctonia solani</name>
    <dbReference type="NCBI Taxonomy" id="456999"/>
    <lineage>
        <taxon>Eukaryota</taxon>
        <taxon>Fungi</taxon>
        <taxon>Dikarya</taxon>
        <taxon>Basidiomycota</taxon>
        <taxon>Agaricomycotina</taxon>
        <taxon>Agaricomycetes</taxon>
        <taxon>Cantharellales</taxon>
        <taxon>Ceratobasidiaceae</taxon>
        <taxon>Rhizoctonia</taxon>
    </lineage>
</organism>
<evidence type="ECO:0000256" key="1">
    <source>
        <dbReference type="RuleBase" id="RU311113"/>
    </source>
</evidence>
<feature type="region of interest" description="Disordered" evidence="2">
    <location>
        <begin position="257"/>
        <end position="279"/>
    </location>
</feature>
<dbReference type="Gene3D" id="3.30.170.10">
    <property type="entry name" value="Cyclin-dependent kinase, regulatory subunit"/>
    <property type="match status" value="1"/>
</dbReference>
<dbReference type="EMBL" id="CAJMWS010000322">
    <property type="protein sequence ID" value="CAE6422835.1"/>
    <property type="molecule type" value="Genomic_DNA"/>
</dbReference>
<dbReference type="CDD" id="cd13228">
    <property type="entry name" value="PHear_NECAP"/>
    <property type="match status" value="1"/>
</dbReference>
<dbReference type="Pfam" id="PF01111">
    <property type="entry name" value="CKS"/>
    <property type="match status" value="1"/>
</dbReference>
<feature type="region of interest" description="Disordered" evidence="2">
    <location>
        <begin position="135"/>
        <end position="155"/>
    </location>
</feature>
<dbReference type="PANTHER" id="PTHR12847">
    <property type="entry name" value="ATP-BINDING CASSETTE ABC TRANSPORTER-RELATED"/>
    <property type="match status" value="1"/>
</dbReference>
<dbReference type="GO" id="GO:0030125">
    <property type="term" value="C:clathrin vesicle coat"/>
    <property type="evidence" value="ECO:0007669"/>
    <property type="project" value="TreeGrafter"/>
</dbReference>
<dbReference type="Proteomes" id="UP000663846">
    <property type="component" value="Unassembled WGS sequence"/>
</dbReference>
<dbReference type="InterPro" id="IPR000789">
    <property type="entry name" value="Cyclin-dep_kinase_reg-sub"/>
</dbReference>
<dbReference type="GO" id="GO:0016538">
    <property type="term" value="F:cyclin-dependent protein serine/threonine kinase regulator activity"/>
    <property type="evidence" value="ECO:0007669"/>
    <property type="project" value="InterPro"/>
</dbReference>
<dbReference type="AlphaFoldDB" id="A0A8H3AI25"/>
<keyword evidence="1" id="KW-0132">Cell division</keyword>
<comment type="function">
    <text evidence="1">Binds to the catalytic subunit of the cyclin dependent kinases and is essential for their biological function.</text>
</comment>
<dbReference type="PANTHER" id="PTHR12847:SF9">
    <property type="entry name" value="NECAP-LIKE PROTEIN CG9132"/>
    <property type="match status" value="1"/>
</dbReference>
<evidence type="ECO:0000259" key="3">
    <source>
        <dbReference type="Pfam" id="PF07933"/>
    </source>
</evidence>
<dbReference type="SUPFAM" id="SSF50729">
    <property type="entry name" value="PH domain-like"/>
    <property type="match status" value="1"/>
</dbReference>
<dbReference type="InterPro" id="IPR011993">
    <property type="entry name" value="PH-like_dom_sf"/>
</dbReference>
<dbReference type="InterPro" id="IPR036858">
    <property type="entry name" value="Cyclin-dep_kinase_reg-sub_sf"/>
</dbReference>
<feature type="compositionally biased region" description="Low complexity" evidence="2">
    <location>
        <begin position="259"/>
        <end position="279"/>
    </location>
</feature>
<dbReference type="PROSITE" id="PS00944">
    <property type="entry name" value="CKS_1"/>
    <property type="match status" value="1"/>
</dbReference>
<dbReference type="PROSITE" id="PS00945">
    <property type="entry name" value="CKS_2"/>
    <property type="match status" value="1"/>
</dbReference>
<comment type="caution">
    <text evidence="4">The sequence shown here is derived from an EMBL/GenBank/DDBJ whole genome shotgun (WGS) entry which is preliminary data.</text>
</comment>
<dbReference type="Pfam" id="PF07933">
    <property type="entry name" value="DUF1681"/>
    <property type="match status" value="1"/>
</dbReference>
<evidence type="ECO:0000313" key="5">
    <source>
        <dbReference type="Proteomes" id="UP000663846"/>
    </source>
</evidence>
<comment type="similarity">
    <text evidence="1">Belongs to the CKS family.</text>
</comment>
<dbReference type="InterPro" id="IPR012466">
    <property type="entry name" value="NECAP_PHear"/>
</dbReference>
<evidence type="ECO:0000256" key="2">
    <source>
        <dbReference type="SAM" id="MobiDB-lite"/>
    </source>
</evidence>
<dbReference type="GO" id="GO:0006897">
    <property type="term" value="P:endocytosis"/>
    <property type="evidence" value="ECO:0007669"/>
    <property type="project" value="InterPro"/>
</dbReference>
<dbReference type="SUPFAM" id="SSF55637">
    <property type="entry name" value="Cell cycle regulatory proteins"/>
    <property type="match status" value="1"/>
</dbReference>
<dbReference type="Gene3D" id="2.30.29.30">
    <property type="entry name" value="Pleckstrin-homology domain (PH domain)/Phosphotyrosine-binding domain (PTB)"/>
    <property type="match status" value="1"/>
</dbReference>
<proteinExistence type="inferred from homology"/>
<dbReference type="SMART" id="SM01084">
    <property type="entry name" value="CKS"/>
    <property type="match status" value="1"/>
</dbReference>
<accession>A0A8H3AI25</accession>
<protein>
    <recommendedName>
        <fullName evidence="1">Cyclin-dependent kinases regulatory subunit</fullName>
    </recommendedName>
</protein>
<reference evidence="4" key="1">
    <citation type="submission" date="2021-01" db="EMBL/GenBank/DDBJ databases">
        <authorList>
            <person name="Kaushik A."/>
        </authorList>
    </citation>
    <scope>NUCLEOTIDE SEQUENCE</scope>
    <source>
        <strain evidence="4">AG1-1C</strain>
    </source>
</reference>
<dbReference type="GO" id="GO:0051301">
    <property type="term" value="P:cell division"/>
    <property type="evidence" value="ECO:0007669"/>
    <property type="project" value="UniProtKB-UniRule"/>
</dbReference>
<keyword evidence="1" id="KW-0131">Cell cycle</keyword>
<sequence>MEDDDIESILFICREAMVFKIPPRQSNAGYRAAEWGDLGSPLWKGRMRIIERNSGCSIRLEDPQTGEGTTQLMAPYDVTGMSVEAVLDSSRYFVLRAEDQGRKAYIGVGFAERAESFDFNVALQDFTKRQKALLNPEANEGETASPHIPTGPKKDYSLKEGQTFSINIPGGRGGASSKPQIHYSDRYADDNYEYRHVILPKPLLKLIPKSYFEPDDSGVLRILSETEWRGIGITQSLGWEHYEVHAPEPHVLLFRRAKAPAAQPAKAPSAASKPSKARK</sequence>
<name>A0A8H3AI25_9AGAM</name>
<evidence type="ECO:0000313" key="4">
    <source>
        <dbReference type="EMBL" id="CAE6422835.1"/>
    </source>
</evidence>
<gene>
    <name evidence="4" type="ORF">RDB_LOCUS90366</name>
</gene>
<feature type="domain" description="NECAP PHear" evidence="3">
    <location>
        <begin position="6"/>
        <end position="168"/>
    </location>
</feature>
<dbReference type="PRINTS" id="PR00296">
    <property type="entry name" value="CYCLINKINASE"/>
</dbReference>